<dbReference type="Proteomes" id="UP000002069">
    <property type="component" value="Chromosome"/>
</dbReference>
<feature type="active site" description="Proton acceptor" evidence="8 9">
    <location>
        <position position="208"/>
    </location>
</feature>
<evidence type="ECO:0000256" key="7">
    <source>
        <dbReference type="ARBA" id="ARBA00049258"/>
    </source>
</evidence>
<dbReference type="UniPathway" id="UPA00554">
    <property type="reaction ID" value="UER00611"/>
</dbReference>
<dbReference type="Pfam" id="PF00056">
    <property type="entry name" value="Ldh_1_N"/>
    <property type="match status" value="1"/>
</dbReference>
<evidence type="ECO:0000256" key="1">
    <source>
        <dbReference type="ARBA" id="ARBA00003966"/>
    </source>
</evidence>
<evidence type="ECO:0000256" key="9">
    <source>
        <dbReference type="PIRSR" id="PIRSR000102-1"/>
    </source>
</evidence>
<evidence type="ECO:0000256" key="6">
    <source>
        <dbReference type="ARBA" id="ARBA00023027"/>
    </source>
</evidence>
<evidence type="ECO:0000259" key="12">
    <source>
        <dbReference type="Pfam" id="PF02866"/>
    </source>
</evidence>
<keyword evidence="6 8" id="KW-0520">NAD</keyword>
<feature type="binding site" evidence="8">
    <location>
        <begin position="151"/>
        <end position="153"/>
    </location>
    <ligand>
        <name>NAD(+)</name>
        <dbReference type="ChEBI" id="CHEBI:57540"/>
    </ligand>
</feature>
<dbReference type="InterPro" id="IPR022383">
    <property type="entry name" value="Lactate/malate_DH_C"/>
</dbReference>
<dbReference type="EMBL" id="FN543093">
    <property type="protein sequence ID" value="CBA30945.1"/>
    <property type="molecule type" value="Genomic_DNA"/>
</dbReference>
<dbReference type="HAMAP" id="MF_00488">
    <property type="entry name" value="Lactate_dehydrog"/>
    <property type="match status" value="1"/>
</dbReference>
<organism evidence="13 14">
    <name type="scientific">Cronobacter turicensis (strain DSM 18703 / CCUG 55852 / LMG 23827 / z3032)</name>
    <dbReference type="NCBI Taxonomy" id="693216"/>
    <lineage>
        <taxon>Bacteria</taxon>
        <taxon>Pseudomonadati</taxon>
        <taxon>Pseudomonadota</taxon>
        <taxon>Gammaproteobacteria</taxon>
        <taxon>Enterobacterales</taxon>
        <taxon>Enterobacteriaceae</taxon>
        <taxon>Cronobacter</taxon>
    </lineage>
</organism>
<evidence type="ECO:0000259" key="11">
    <source>
        <dbReference type="Pfam" id="PF00056"/>
    </source>
</evidence>
<dbReference type="PIRSF" id="PIRSF000102">
    <property type="entry name" value="Lac_mal_DH"/>
    <property type="match status" value="1"/>
</dbReference>
<dbReference type="PROSITE" id="PS00064">
    <property type="entry name" value="L_LDH"/>
    <property type="match status" value="1"/>
</dbReference>
<dbReference type="Pfam" id="PF02866">
    <property type="entry name" value="Ldh_1_C"/>
    <property type="match status" value="1"/>
</dbReference>
<evidence type="ECO:0000256" key="5">
    <source>
        <dbReference type="ARBA" id="ARBA00023002"/>
    </source>
</evidence>
<dbReference type="InterPro" id="IPR011304">
    <property type="entry name" value="L-lactate_DH"/>
</dbReference>
<dbReference type="Gene3D" id="3.90.110.10">
    <property type="entry name" value="Lactate dehydrogenase/glycoside hydrolase, family 4, C-terminal"/>
    <property type="match status" value="1"/>
</dbReference>
<dbReference type="InterPro" id="IPR018177">
    <property type="entry name" value="L-lactate_DH_AS"/>
</dbReference>
<dbReference type="InterPro" id="IPR015955">
    <property type="entry name" value="Lactate_DH/Glyco_Ohase_4_C"/>
</dbReference>
<dbReference type="PRINTS" id="PR00086">
    <property type="entry name" value="LLDHDRGNASE"/>
</dbReference>
<sequence>MPFNTQRGFPGTGLCRYSVRRNGLTRNDAMNNRARKVMIIGAGNVGTAAAWALLNQNIGEELILVDLDAARVEGHCQDLRDAAAYMPGMITISTRQAKECADVDIAVITVSGGALKPGQTRLDELTNTARIVGQIVPQMMAGGFNGIFLVATNPCDIITWQVWKLSGLPRNQVIGTGVWLDTTRLRRTLAEALEIGPQSIDAFILGEHGDTQFPVWSHSSVYGSPVAQVYERKTGKPLDTAALADRVRKLGFEIYARKGCTEYGIAGTIAEICRNIFTGSHRALAVSCILDGEYGVDNVAIGVPAVLAQNGVQQIIELQLEGEEQAKFQHSVAVIKANIARLP</sequence>
<feature type="binding site" evidence="8">
    <location>
        <position position="176"/>
    </location>
    <ligand>
        <name>NAD(+)</name>
        <dbReference type="ChEBI" id="CHEBI:57540"/>
    </ligand>
</feature>
<proteinExistence type="inferred from homology"/>
<evidence type="ECO:0000256" key="2">
    <source>
        <dbReference type="ARBA" id="ARBA00004843"/>
    </source>
</evidence>
<dbReference type="GO" id="GO:0005737">
    <property type="term" value="C:cytoplasm"/>
    <property type="evidence" value="ECO:0007669"/>
    <property type="project" value="UniProtKB-SubCell"/>
</dbReference>
<dbReference type="KEGG" id="ctu:CTU_21690"/>
<feature type="binding site" evidence="8">
    <location>
        <begin position="153"/>
        <end position="156"/>
    </location>
    <ligand>
        <name>substrate</name>
    </ligand>
</feature>
<feature type="binding site" evidence="8">
    <location>
        <begin position="181"/>
        <end position="184"/>
    </location>
    <ligand>
        <name>substrate</name>
    </ligand>
</feature>
<feature type="binding site" evidence="8 10">
    <location>
        <position position="66"/>
    </location>
    <ligand>
        <name>NAD(+)</name>
        <dbReference type="ChEBI" id="CHEBI:57540"/>
    </ligand>
</feature>
<dbReference type="GO" id="GO:0006096">
    <property type="term" value="P:glycolytic process"/>
    <property type="evidence" value="ECO:0007669"/>
    <property type="project" value="UniProtKB-UniRule"/>
</dbReference>
<feature type="binding site" evidence="8">
    <location>
        <position position="261"/>
    </location>
    <ligand>
        <name>substrate</name>
    </ligand>
</feature>
<keyword evidence="5 8" id="KW-0560">Oxidoreductase</keyword>
<reference evidence="13 14" key="1">
    <citation type="journal article" date="2010" name="J. Bacteriol.">
        <title>Complete Genome Sequence of Cronobacter turicensis LMG 23827, a foodborne pathogen causing deaths in neonates.</title>
        <authorList>
            <person name="Stephan R."/>
            <person name="Lehner A."/>
            <person name="Tischler P."/>
            <person name="Rattei T."/>
        </authorList>
    </citation>
    <scope>NUCLEOTIDE SEQUENCE [LARGE SCALE GENOMIC DNA]</scope>
    <source>
        <strain evidence="14">DSM 18703 / CCUG 55852 / LMG 23827 / z3032</strain>
    </source>
</reference>
<protein>
    <recommendedName>
        <fullName evidence="4 8">L-lactate dehydrogenase</fullName>
        <shortName evidence="8">L-LDH</shortName>
        <ecNumber evidence="4 8">1.1.1.27</ecNumber>
    </recommendedName>
</protein>
<feature type="binding site" evidence="8">
    <location>
        <position position="121"/>
    </location>
    <ligand>
        <name>substrate</name>
    </ligand>
</feature>
<keyword evidence="8" id="KW-0963">Cytoplasm</keyword>
<comment type="pathway">
    <text evidence="2 8">Fermentation; pyruvate fermentation to lactate; (S)-lactate from pyruvate: step 1/1.</text>
</comment>
<dbReference type="CDD" id="cd05291">
    <property type="entry name" value="HicDH_like"/>
    <property type="match status" value="1"/>
</dbReference>
<dbReference type="PATRIC" id="fig|693216.3.peg.2051"/>
<dbReference type="NCBIfam" id="NF000824">
    <property type="entry name" value="PRK00066.1"/>
    <property type="match status" value="1"/>
</dbReference>
<feature type="domain" description="Lactate/malate dehydrogenase N-terminal" evidence="11">
    <location>
        <begin position="36"/>
        <end position="175"/>
    </location>
</feature>
<dbReference type="EC" id="1.1.1.27" evidence="4 8"/>
<dbReference type="InterPro" id="IPR036291">
    <property type="entry name" value="NAD(P)-bd_dom_sf"/>
</dbReference>
<feature type="binding site" evidence="8">
    <location>
        <position position="71"/>
    </location>
    <ligand>
        <name>NAD(+)</name>
        <dbReference type="ChEBI" id="CHEBI:57540"/>
    </ligand>
</feature>
<feature type="binding site" evidence="8">
    <location>
        <position position="45"/>
    </location>
    <ligand>
        <name>NAD(+)</name>
        <dbReference type="ChEBI" id="CHEBI:57540"/>
    </ligand>
</feature>
<dbReference type="NCBIfam" id="TIGR01771">
    <property type="entry name" value="L-LDH-NAD"/>
    <property type="match status" value="1"/>
</dbReference>
<evidence type="ECO:0000313" key="14">
    <source>
        <dbReference type="Proteomes" id="UP000002069"/>
    </source>
</evidence>
<evidence type="ECO:0000256" key="10">
    <source>
        <dbReference type="PIRSR" id="PIRSR000102-3"/>
    </source>
</evidence>
<name>C9Y4G3_CROTZ</name>
<comment type="catalytic activity">
    <reaction evidence="7 8">
        <text>(S)-lactate + NAD(+) = pyruvate + NADH + H(+)</text>
        <dbReference type="Rhea" id="RHEA:23444"/>
        <dbReference type="ChEBI" id="CHEBI:15361"/>
        <dbReference type="ChEBI" id="CHEBI:15378"/>
        <dbReference type="ChEBI" id="CHEBI:16651"/>
        <dbReference type="ChEBI" id="CHEBI:57540"/>
        <dbReference type="ChEBI" id="CHEBI:57945"/>
        <dbReference type="EC" id="1.1.1.27"/>
    </reaction>
</comment>
<feature type="binding site" evidence="10">
    <location>
        <begin position="41"/>
        <end position="46"/>
    </location>
    <ligand>
        <name>NAD(+)</name>
        <dbReference type="ChEBI" id="CHEBI:57540"/>
    </ligand>
</feature>
<comment type="subcellular location">
    <subcellularLocation>
        <location evidence="8">Cytoplasm</location>
    </subcellularLocation>
</comment>
<gene>
    <name evidence="13" type="primary">ldh2</name>
    <name evidence="8" type="synonym">ldh</name>
    <name evidence="13" type="ordered locus">Ctu_21690</name>
</gene>
<comment type="similarity">
    <text evidence="3 8">Belongs to the LDH/MDH superfamily. LDH family.</text>
</comment>
<evidence type="ECO:0000256" key="4">
    <source>
        <dbReference type="ARBA" id="ARBA00012967"/>
    </source>
</evidence>
<dbReference type="AlphaFoldDB" id="C9Y4G3"/>
<evidence type="ECO:0000256" key="3">
    <source>
        <dbReference type="ARBA" id="ARBA00006054"/>
    </source>
</evidence>
<comment type="function">
    <text evidence="1">Catalyzes the reversible oxidation of malate to oxaloacetate.</text>
</comment>
<feature type="domain" description="Lactate/malate dehydrogenase C-terminal" evidence="12">
    <location>
        <begin position="180"/>
        <end position="340"/>
    </location>
</feature>
<dbReference type="GO" id="GO:0004459">
    <property type="term" value="F:L-lactate dehydrogenase (NAD+) activity"/>
    <property type="evidence" value="ECO:0007669"/>
    <property type="project" value="UniProtKB-UniRule"/>
</dbReference>
<dbReference type="Gene3D" id="3.40.50.720">
    <property type="entry name" value="NAD(P)-binding Rossmann-like Domain"/>
    <property type="match status" value="1"/>
</dbReference>
<dbReference type="InterPro" id="IPR001236">
    <property type="entry name" value="Lactate/malate_DH_N"/>
</dbReference>
<dbReference type="PANTHER" id="PTHR43128">
    <property type="entry name" value="L-2-HYDROXYCARBOXYLATE DEHYDROGENASE (NAD(P)(+))"/>
    <property type="match status" value="1"/>
</dbReference>
<evidence type="ECO:0000256" key="8">
    <source>
        <dbReference type="HAMAP-Rule" id="MF_00488"/>
    </source>
</evidence>
<dbReference type="PANTHER" id="PTHR43128:SF16">
    <property type="entry name" value="L-LACTATE DEHYDROGENASE"/>
    <property type="match status" value="1"/>
</dbReference>
<dbReference type="GO" id="GO:0006089">
    <property type="term" value="P:lactate metabolic process"/>
    <property type="evidence" value="ECO:0007669"/>
    <property type="project" value="TreeGrafter"/>
</dbReference>
<dbReference type="SUPFAM" id="SSF56327">
    <property type="entry name" value="LDH C-terminal domain-like"/>
    <property type="match status" value="1"/>
</dbReference>
<evidence type="ECO:0000313" key="13">
    <source>
        <dbReference type="EMBL" id="CBA30945.1"/>
    </source>
</evidence>
<comment type="function">
    <text evidence="8">Catalyzes the conversion of lactate to pyruvate.</text>
</comment>
<reference evidence="14" key="2">
    <citation type="journal article" date="2011" name="J. Bacteriol.">
        <title>Complete genome sequence of Cronobacter turicensis LMG 23827, a food-borne pathogen causing deaths in neonates.</title>
        <authorList>
            <person name="Stephan R."/>
            <person name="Lehner A."/>
            <person name="Tischler P."/>
            <person name="Rattei T."/>
        </authorList>
    </citation>
    <scope>NUCLEOTIDE SEQUENCE [LARGE SCALE GENOMIC DNA]</scope>
    <source>
        <strain evidence="14">DSM 18703 / CCUG 55852 / LMG 23827 / z3032</strain>
    </source>
</reference>
<comment type="subunit">
    <text evidence="8">Homotetramer.</text>
</comment>
<accession>C9Y4G3</accession>
<keyword evidence="14" id="KW-1185">Reference proteome</keyword>
<dbReference type="SUPFAM" id="SSF51735">
    <property type="entry name" value="NAD(P)-binding Rossmann-fold domains"/>
    <property type="match status" value="1"/>
</dbReference>
<dbReference type="InterPro" id="IPR001557">
    <property type="entry name" value="L-lactate/malate_DH"/>
</dbReference>
<comment type="caution">
    <text evidence="8">Lacks conserved residue(s) required for the propagation of feature annotation.</text>
</comment>
<dbReference type="HOGENOM" id="CLU_045401_1_2_6"/>